<feature type="region of interest" description="Disordered" evidence="1">
    <location>
        <begin position="459"/>
        <end position="525"/>
    </location>
</feature>
<dbReference type="EMBL" id="PDNB01000053">
    <property type="protein sequence ID" value="PGH12832.1"/>
    <property type="molecule type" value="Genomic_DNA"/>
</dbReference>
<feature type="region of interest" description="Disordered" evidence="1">
    <location>
        <begin position="696"/>
        <end position="760"/>
    </location>
</feature>
<keyword evidence="3" id="KW-1185">Reference proteome</keyword>
<feature type="region of interest" description="Disordered" evidence="1">
    <location>
        <begin position="551"/>
        <end position="579"/>
    </location>
</feature>
<sequence length="2318" mass="262181">MELWRERGFVPDSDEDEDFESQGSNKLSEGVGEVAGQEQGPEVDILGDGRVVEDSHESQVDPKASRDVTPQTREAKELGEERDESERLVTNTAAEDEDNYENLGDQMEDADSHGKPEDQAEDAPESRIVHQDSVNVSENLETNNLNKEAVVSLEVPIDGNGHATENTNTRASPAGSPAVDGPESQIVRQASGNVPFEIDDLDEDPLQHDDGLSNHILRAGLSSATRANTTTFSDPILRVPSSRTDRSSSPDELQFEQHFPPRTPTKKPPRVNDPKEGDGNDSEESSLSPAQSNPPTPPSFRDAQPKRSLRERKLINLRPYQVELMKYQRLCQSHNVRPVRVVIADRDSRQDESQGQESVDENAPPSSSPPASFRFPPVSSSVGPRRRRLAQSARPLDDSAQTANIRDGSFLLRDSPTHSRSKKCRKISHTYDLQDNKPRGNGENGIQVVVHNRELHSPLRESGGVFDVPLSSPSTEPKSLNHKLQRPARFRFPRGLSPSPIAASENERRSPRRPDPIAIDGSSDLNELGDHLEVESDPEPQSELLPTMEVAHGDVDGTDKPEETQDPEESEEGETAELRRLRRRIKGVLPASWPRLDLKQQQEREKAAAEKARLSYLRNRRQSGKGVAQRISRSTHEQRPRPNPFQILEDSSSESEPTTTAQRSREILSRLMDINDPLADGDDDIPEDNRIDYMLPPVPRKARQRNPHQFRVSATNREKRPRSRIFSRQRQRPEHQTRLTDTLKRPRATTAPSKPPLPRLGILDAADIQEPSQKQPHFLRVAARQARSRPGNGRKSPTRTYLRLETRQDTEDANQSLREWKAGTLRQSRITDNHARKRQRQSWRPENQTQEEEDDNIAAQIQQDDVPFIPRVIDLDATSVHNGQARLPSESHLVAQEASVKSSRAPRPKGRSGQQWTVRKGGYAITSLRRNAPRPAQLDISEPSTRTVGRATNFQRSLSALNSLYKASPLERESGLPMARFLAENALPQINNASPPSEEPNDRDKLGLSPEQRQAQRRQRKKRPPRHVNVETIEHQQLGVDMDIMETGSVRSVEAIERQTLRGLRPSGAVYTTDFGVVPLHLGTFFHASTFIGSGDFSRSMRLLSRNFDHDTGHAIIQYAGQTYQWGAWTETVSSELSALLDVIIQVADIYKPDDGTIAPDAVTKPGQALDAFRSIINYVNDKLSFMDPVDWSKCVDRCLFLLSKISDMLQLSGIDKPSTVAQLRVRFDMFAYVFANQLRQIASHGLVQSTKYFEVVGIMTTCQIRILQAVLSEAGLADIRRFLDEIKWREKRETGVKDDHPYLEAFLVVQKIFYTDPMLCGTNEDLLSQALPSSLLSNDARGLEKLWHGIFTTLPLYEFDELGIFTPGRRFKEHFDQWQTIKRLLEPVFEYEPPSNSSTAFNNYCRTLFHRCFYLIDSWGWRQSKIILDTLFDFFAKKKLHNLTQEQCYGSPSFLDELDRHPVLEMEPRDSCFHILLKIIGLGLRKMTAIYDKKKIRNFAYRLLPNHGREYPKEQPLRLEDLDALRNHHDLLCTLYWATPDACRPRVEIIRDLVHPARSHKEVCSINIHSWLRLVRFKLSTDEDTPGLIAFADWHSSFVLDMLQEHAHARTDIENQVGPNSFFSHRTVDKAVIDYQKPIESLLGNALVNLRMAIDATKTPDQALVLVDKLPLAKILELFNPPTARLQPLICKALDIVLAYSNTITKVRPSTSSAETNEDSQEFEGWTVFAELCGEEGMSKANPPVEHLNNMIRPTLLRFLSTCYGEDQTPDDIILLKVADSWASIAYTLASNGLREWSSYLHQYSEDSWASLRATDQTRKYLPYFLTKLIEMDGAFYTECKQPIITNWIKCIVERGSMLKYQHLLTSAVMNVDGADALLENLPFSKNPSTGRYEISLQEFSQRRLSLISCVLSNMREHISEDLSSRAVQSTRGQYRGLIEALMGAMKSNYEELGKVDSAHSSYLDFIHRVVSFLQQHSQKICPIDPFFTNPNTFPLPTDDPTYIVGKLKGYAVRLTSSKVANELFTFLQLVSERAAVDGQQTYLVDQLYSAMAETTEPGERHQSNIRFFLVHCIIPAYVEICLIAPGAWILVRPLLQSLTRILMDSIQFINACDVHNISSFVGAMICYFEAVDNALRLLVDHPGLLDEPHIVLTVTSLLETIITCLPTIDYLDRLFDQAAHLVAYVHVFKQFMLFAASTLLNPAAAVAPQTLDLVITSGNYPQEPINYPLPPQFFIDARNFAARGLQSRFQDGWSFYNGKYFVRPEHSQQVKEVVIEEPAGTSIDLAKEAFIRTVEMFFGTMEGLERFSSDSAFDFC</sequence>
<feature type="compositionally biased region" description="Polar residues" evidence="1">
    <location>
        <begin position="222"/>
        <end position="233"/>
    </location>
</feature>
<dbReference type="GO" id="GO:0000724">
    <property type="term" value="P:double-strand break repair via homologous recombination"/>
    <property type="evidence" value="ECO:0007669"/>
    <property type="project" value="TreeGrafter"/>
</dbReference>
<organism evidence="2 3">
    <name type="scientific">Helicocarpus griseus UAMH5409</name>
    <dbReference type="NCBI Taxonomy" id="1447875"/>
    <lineage>
        <taxon>Eukaryota</taxon>
        <taxon>Fungi</taxon>
        <taxon>Dikarya</taxon>
        <taxon>Ascomycota</taxon>
        <taxon>Pezizomycotina</taxon>
        <taxon>Eurotiomycetes</taxon>
        <taxon>Eurotiomycetidae</taxon>
        <taxon>Onygenales</taxon>
        <taxon>Ajellomycetaceae</taxon>
        <taxon>Helicocarpus</taxon>
    </lineage>
</organism>
<feature type="region of interest" description="Disordered" evidence="1">
    <location>
        <begin position="884"/>
        <end position="951"/>
    </location>
</feature>
<accession>A0A2B7XW28</accession>
<protein>
    <submittedName>
        <fullName evidence="2">Uncharacterized protein</fullName>
    </submittedName>
</protein>
<feature type="compositionally biased region" description="Basic residues" evidence="1">
    <location>
        <begin position="1015"/>
        <end position="1026"/>
    </location>
</feature>
<dbReference type="Proteomes" id="UP000223968">
    <property type="component" value="Unassembled WGS sequence"/>
</dbReference>
<feature type="compositionally biased region" description="Basic and acidic residues" evidence="1">
    <location>
        <begin position="73"/>
        <end position="87"/>
    </location>
</feature>
<feature type="compositionally biased region" description="Low complexity" evidence="1">
    <location>
        <begin position="363"/>
        <end position="383"/>
    </location>
</feature>
<reference evidence="2 3" key="1">
    <citation type="submission" date="2017-10" db="EMBL/GenBank/DDBJ databases">
        <title>Comparative genomics in systemic dimorphic fungi from Ajellomycetaceae.</title>
        <authorList>
            <person name="Munoz J.F."/>
            <person name="Mcewen J.G."/>
            <person name="Clay O.K."/>
            <person name="Cuomo C.A."/>
        </authorList>
    </citation>
    <scope>NUCLEOTIDE SEQUENCE [LARGE SCALE GENOMIC DNA]</scope>
    <source>
        <strain evidence="2 3">UAMH5409</strain>
    </source>
</reference>
<feature type="compositionally biased region" description="Basic residues" evidence="1">
    <location>
        <begin position="419"/>
        <end position="428"/>
    </location>
</feature>
<dbReference type="InterPro" id="IPR019021">
    <property type="entry name" value="Mms22"/>
</dbReference>
<feature type="compositionally biased region" description="Basic residues" evidence="1">
    <location>
        <begin position="480"/>
        <end position="492"/>
    </location>
</feature>
<dbReference type="OrthoDB" id="2386201at2759"/>
<feature type="compositionally biased region" description="Basic and acidic residues" evidence="1">
    <location>
        <begin position="50"/>
        <end position="66"/>
    </location>
</feature>
<dbReference type="GO" id="GO:0031297">
    <property type="term" value="P:replication fork processing"/>
    <property type="evidence" value="ECO:0007669"/>
    <property type="project" value="InterPro"/>
</dbReference>
<dbReference type="PANTHER" id="PTHR28122:SF1">
    <property type="entry name" value="E3 UBIQUITIN-PROTEIN LIGASE SUBSTRATE RECEPTOR MMS22"/>
    <property type="match status" value="1"/>
</dbReference>
<feature type="compositionally biased region" description="Acidic residues" evidence="1">
    <location>
        <begin position="564"/>
        <end position="575"/>
    </location>
</feature>
<name>A0A2B7XW28_9EURO</name>
<proteinExistence type="predicted"/>
<feature type="compositionally biased region" description="Basic and acidic residues" evidence="1">
    <location>
        <begin position="505"/>
        <end position="515"/>
    </location>
</feature>
<feature type="region of interest" description="Disordered" evidence="1">
    <location>
        <begin position="597"/>
        <end position="663"/>
    </location>
</feature>
<gene>
    <name evidence="2" type="ORF">AJ79_04056</name>
</gene>
<evidence type="ECO:0000313" key="3">
    <source>
        <dbReference type="Proteomes" id="UP000223968"/>
    </source>
</evidence>
<dbReference type="GO" id="GO:0035361">
    <property type="term" value="C:Cul8-RING ubiquitin ligase complex"/>
    <property type="evidence" value="ECO:0007669"/>
    <property type="project" value="TreeGrafter"/>
</dbReference>
<evidence type="ECO:0000313" key="2">
    <source>
        <dbReference type="EMBL" id="PGH12832.1"/>
    </source>
</evidence>
<feature type="region of interest" description="Disordered" evidence="1">
    <location>
        <begin position="989"/>
        <end position="1029"/>
    </location>
</feature>
<feature type="compositionally biased region" description="Low complexity" evidence="1">
    <location>
        <begin position="29"/>
        <end position="43"/>
    </location>
</feature>
<feature type="compositionally biased region" description="Basic and acidic residues" evidence="1">
    <location>
        <begin position="731"/>
        <end position="744"/>
    </location>
</feature>
<dbReference type="STRING" id="1447875.A0A2B7XW28"/>
<dbReference type="Pfam" id="PF09462">
    <property type="entry name" value="Mus7"/>
    <property type="match status" value="1"/>
</dbReference>
<feature type="compositionally biased region" description="Polar residues" evidence="1">
    <location>
        <begin position="132"/>
        <end position="146"/>
    </location>
</feature>
<comment type="caution">
    <text evidence="2">The sequence shown here is derived from an EMBL/GenBank/DDBJ whole genome shotgun (WGS) entry which is preliminary data.</text>
</comment>
<evidence type="ECO:0000256" key="1">
    <source>
        <dbReference type="SAM" id="MobiDB-lite"/>
    </source>
</evidence>
<feature type="compositionally biased region" description="Polar residues" evidence="1">
    <location>
        <begin position="942"/>
        <end position="951"/>
    </location>
</feature>
<feature type="compositionally biased region" description="Basic and acidic residues" evidence="1">
    <location>
        <begin position="551"/>
        <end position="563"/>
    </location>
</feature>
<feature type="region of interest" description="Disordered" evidence="1">
    <location>
        <begin position="781"/>
        <end position="855"/>
    </location>
</feature>
<dbReference type="GO" id="GO:0005634">
    <property type="term" value="C:nucleus"/>
    <property type="evidence" value="ECO:0007669"/>
    <property type="project" value="InterPro"/>
</dbReference>
<feature type="region of interest" description="Disordered" evidence="1">
    <location>
        <begin position="347"/>
        <end position="444"/>
    </location>
</feature>
<feature type="compositionally biased region" description="Basic residues" evidence="1">
    <location>
        <begin position="719"/>
        <end position="730"/>
    </location>
</feature>
<feature type="compositionally biased region" description="Basic and acidic residues" evidence="1">
    <location>
        <begin position="597"/>
        <end position="613"/>
    </location>
</feature>
<feature type="region of interest" description="Disordered" evidence="1">
    <location>
        <begin position="1"/>
        <end position="313"/>
    </location>
</feature>
<dbReference type="PANTHER" id="PTHR28122">
    <property type="entry name" value="E3 UBIQUITIN-PROTEIN LIGASE SUBSTRATE RECEPTOR MMS22"/>
    <property type="match status" value="1"/>
</dbReference>
<feature type="compositionally biased region" description="Basic and acidic residues" evidence="1">
    <location>
        <begin position="110"/>
        <end position="130"/>
    </location>
</feature>